<protein>
    <recommendedName>
        <fullName evidence="2">histidine kinase</fullName>
        <ecNumber evidence="2">2.7.13.3</ecNumber>
    </recommendedName>
</protein>
<dbReference type="SUPFAM" id="SSF52172">
    <property type="entry name" value="CheY-like"/>
    <property type="match status" value="1"/>
</dbReference>
<sequence length="903" mass="99954">MRELKHGGFDRAPNTVSPDIIERQSLCFSRPVPGMVVHSDEEGFTAQLLRLYSPAESNAAEELVKLKHALRNADSESFWPLLTQGLARIAGAQYAFVSKRILVDDEHVPVEMPPIGEAGACLMGAAFHIDDGHGMTRQLRNFKYHAYSCPCAYMRHDKIFIIPERLNEFIINNPNELAIPGEAYLGIPLFAEGKCFAHFGVMWSEEGAAKRALGWGYLEVLFHSLEDLILERVLVGQAFAKSAEPVHDLPPRVVPHEAITVAQSLKPYARSLSHELRTPMQGVVGMLDVMMANVTEAAEGQNDARIRSVLDTLRENIEAVQDSSRRAVEAADNVVHAYDMNMGVPETPLSPLDKGPSSFNAPSQDMRPDILVAGNNTSLDRLRGIKRRRDDVAWTEGNDKKHQTRVSKVARQRARHTQSEEPLVQYQAPGHLSKSVTDIDTLDKTSSHGDNVSSTSPFIASENPIGPNLRHTDLREVLQIVVNDALKMDGRPESAIAEETDTGEKIEVRTKRSNGQAHAKVIEWGVSPDVPETILIDEKDLAKMVSCVTLNALKFTDNGSIWIKATLSAKGRYIVINVKDTGSGIPAAFLPKLFKPFAREDNSTTRQSEGLGLGLMVAKGLARKLGGDLFCTRSYVTGPGRGSEFEMRVPLTPGDVCSRPASPFRSPTPSAKSRVTIDTEIPPFAGAQQPTTPLLSSEPFKHDKTNLVRENPPVAYEFKQAPSLQHLGLPSPRRTTPPGQPRATSKSRTISDNGGFNRELAKRYPLNFLVVEDNKINRRLLVNMLQKLGYKDVSEAYDGNDAVHQMHKERPKNEDIDVILMDLWMPLLDGFQATEAILRMNRPYKPTILAVSADITDGALERAAKVGMKGFLTKPFQIRDLEKLIVQYCASRNRIPEEARVPE</sequence>
<dbReference type="GO" id="GO:0000155">
    <property type="term" value="F:phosphorelay sensor kinase activity"/>
    <property type="evidence" value="ECO:0007669"/>
    <property type="project" value="InterPro"/>
</dbReference>
<dbReference type="SUPFAM" id="SSF55874">
    <property type="entry name" value="ATPase domain of HSP90 chaperone/DNA topoisomerase II/histidine kinase"/>
    <property type="match status" value="1"/>
</dbReference>
<feature type="region of interest" description="Disordered" evidence="7">
    <location>
        <begin position="441"/>
        <end position="464"/>
    </location>
</feature>
<feature type="compositionally biased region" description="Polar residues" evidence="7">
    <location>
        <begin position="448"/>
        <end position="458"/>
    </location>
</feature>
<dbReference type="InterPro" id="IPR003661">
    <property type="entry name" value="HisK_dim/P_dom"/>
</dbReference>
<dbReference type="Pfam" id="PF02518">
    <property type="entry name" value="HATPase_c"/>
    <property type="match status" value="1"/>
</dbReference>
<evidence type="ECO:0000259" key="9">
    <source>
        <dbReference type="PROSITE" id="PS50110"/>
    </source>
</evidence>
<dbReference type="Gene3D" id="1.10.287.130">
    <property type="match status" value="1"/>
</dbReference>
<feature type="domain" description="Response regulatory" evidence="9">
    <location>
        <begin position="767"/>
        <end position="889"/>
    </location>
</feature>
<keyword evidence="3 6" id="KW-0597">Phosphoprotein</keyword>
<evidence type="ECO:0000313" key="10">
    <source>
        <dbReference type="EMBL" id="KAF2876851.1"/>
    </source>
</evidence>
<evidence type="ECO:0000256" key="4">
    <source>
        <dbReference type="ARBA" id="ARBA00022679"/>
    </source>
</evidence>
<dbReference type="InterPro" id="IPR005467">
    <property type="entry name" value="His_kinase_dom"/>
</dbReference>
<gene>
    <name evidence="10" type="ORF">BDV95DRAFT_238978</name>
</gene>
<dbReference type="CDD" id="cd17546">
    <property type="entry name" value="REC_hyHK_CKI1_RcsC-like"/>
    <property type="match status" value="1"/>
</dbReference>
<organism evidence="10 11">
    <name type="scientific">Massariosphaeria phaeospora</name>
    <dbReference type="NCBI Taxonomy" id="100035"/>
    <lineage>
        <taxon>Eukaryota</taxon>
        <taxon>Fungi</taxon>
        <taxon>Dikarya</taxon>
        <taxon>Ascomycota</taxon>
        <taxon>Pezizomycotina</taxon>
        <taxon>Dothideomycetes</taxon>
        <taxon>Pleosporomycetidae</taxon>
        <taxon>Pleosporales</taxon>
        <taxon>Pleosporales incertae sedis</taxon>
        <taxon>Massariosphaeria</taxon>
    </lineage>
</organism>
<dbReference type="PROSITE" id="PS50110">
    <property type="entry name" value="RESPONSE_REGULATORY"/>
    <property type="match status" value="1"/>
</dbReference>
<dbReference type="Pfam" id="PF00072">
    <property type="entry name" value="Response_reg"/>
    <property type="match status" value="1"/>
</dbReference>
<dbReference type="Proteomes" id="UP000481861">
    <property type="component" value="Unassembled WGS sequence"/>
</dbReference>
<dbReference type="SMART" id="SM00387">
    <property type="entry name" value="HATPase_c"/>
    <property type="match status" value="1"/>
</dbReference>
<feature type="region of interest" description="Disordered" evidence="7">
    <location>
        <begin position="654"/>
        <end position="705"/>
    </location>
</feature>
<dbReference type="GO" id="GO:0005886">
    <property type="term" value="C:plasma membrane"/>
    <property type="evidence" value="ECO:0007669"/>
    <property type="project" value="TreeGrafter"/>
</dbReference>
<dbReference type="EMBL" id="JAADJZ010000003">
    <property type="protein sequence ID" value="KAF2876851.1"/>
    <property type="molecule type" value="Genomic_DNA"/>
</dbReference>
<feature type="modified residue" description="4-aspartylphosphate" evidence="6">
    <location>
        <position position="822"/>
    </location>
</feature>
<dbReference type="InterPro" id="IPR011006">
    <property type="entry name" value="CheY-like_superfamily"/>
</dbReference>
<proteinExistence type="predicted"/>
<dbReference type="FunFam" id="1.10.287.130:FF:000100">
    <property type="entry name" value="Sensor histidine kinase/response regulator"/>
    <property type="match status" value="1"/>
</dbReference>
<evidence type="ECO:0000256" key="5">
    <source>
        <dbReference type="ARBA" id="ARBA00022777"/>
    </source>
</evidence>
<dbReference type="InterPro" id="IPR036097">
    <property type="entry name" value="HisK_dim/P_sf"/>
</dbReference>
<dbReference type="OrthoDB" id="60033at2759"/>
<dbReference type="SMART" id="SM00448">
    <property type="entry name" value="REC"/>
    <property type="match status" value="1"/>
</dbReference>
<dbReference type="InterPro" id="IPR036890">
    <property type="entry name" value="HATPase_C_sf"/>
</dbReference>
<dbReference type="PANTHER" id="PTHR43047">
    <property type="entry name" value="TWO-COMPONENT HISTIDINE PROTEIN KINASE"/>
    <property type="match status" value="1"/>
</dbReference>
<dbReference type="EC" id="2.7.13.3" evidence="2"/>
<keyword evidence="11" id="KW-1185">Reference proteome</keyword>
<dbReference type="PANTHER" id="PTHR43047:SF2">
    <property type="entry name" value="HISTIDINE KINASE M7"/>
    <property type="match status" value="1"/>
</dbReference>
<feature type="compositionally biased region" description="Polar residues" evidence="7">
    <location>
        <begin position="742"/>
        <end position="754"/>
    </location>
</feature>
<dbReference type="InterPro" id="IPR003594">
    <property type="entry name" value="HATPase_dom"/>
</dbReference>
<evidence type="ECO:0000256" key="1">
    <source>
        <dbReference type="ARBA" id="ARBA00000085"/>
    </source>
</evidence>
<comment type="caution">
    <text evidence="10">The sequence shown here is derived from an EMBL/GenBank/DDBJ whole genome shotgun (WGS) entry which is preliminary data.</text>
</comment>
<keyword evidence="4" id="KW-0808">Transferase</keyword>
<evidence type="ECO:0000256" key="6">
    <source>
        <dbReference type="PROSITE-ProRule" id="PRU00169"/>
    </source>
</evidence>
<name>A0A7C8IGV5_9PLEO</name>
<dbReference type="PRINTS" id="PR00344">
    <property type="entry name" value="BCTRLSENSOR"/>
</dbReference>
<keyword evidence="5" id="KW-0418">Kinase</keyword>
<feature type="region of interest" description="Disordered" evidence="7">
    <location>
        <begin position="722"/>
        <end position="756"/>
    </location>
</feature>
<dbReference type="AlphaFoldDB" id="A0A7C8IGV5"/>
<dbReference type="InterPro" id="IPR001789">
    <property type="entry name" value="Sig_transdc_resp-reg_receiver"/>
</dbReference>
<comment type="catalytic activity">
    <reaction evidence="1">
        <text>ATP + protein L-histidine = ADP + protein N-phospho-L-histidine.</text>
        <dbReference type="EC" id="2.7.13.3"/>
    </reaction>
</comment>
<reference evidence="10 11" key="1">
    <citation type="submission" date="2020-01" db="EMBL/GenBank/DDBJ databases">
        <authorList>
            <consortium name="DOE Joint Genome Institute"/>
            <person name="Haridas S."/>
            <person name="Albert R."/>
            <person name="Binder M."/>
            <person name="Bloem J."/>
            <person name="Labutti K."/>
            <person name="Salamov A."/>
            <person name="Andreopoulos B."/>
            <person name="Baker S.E."/>
            <person name="Barry K."/>
            <person name="Bills G."/>
            <person name="Bluhm B.H."/>
            <person name="Cannon C."/>
            <person name="Castanera R."/>
            <person name="Culley D.E."/>
            <person name="Daum C."/>
            <person name="Ezra D."/>
            <person name="Gonzalez J.B."/>
            <person name="Henrissat B."/>
            <person name="Kuo A."/>
            <person name="Liang C."/>
            <person name="Lipzen A."/>
            <person name="Lutzoni F."/>
            <person name="Magnuson J."/>
            <person name="Mondo S."/>
            <person name="Nolan M."/>
            <person name="Ohm R."/>
            <person name="Pangilinan J."/>
            <person name="Park H.-J.H."/>
            <person name="Ramirez L."/>
            <person name="Alfaro M."/>
            <person name="Sun H."/>
            <person name="Tritt A."/>
            <person name="Yoshinaga Y."/>
            <person name="Zwiers L.-H.L."/>
            <person name="Turgeon B.G."/>
            <person name="Goodwin S.B."/>
            <person name="Spatafora J.W."/>
            <person name="Crous P.W."/>
            <person name="Grigoriev I.V."/>
        </authorList>
    </citation>
    <scope>NUCLEOTIDE SEQUENCE [LARGE SCALE GENOMIC DNA]</scope>
    <source>
        <strain evidence="10 11">CBS 611.86</strain>
    </source>
</reference>
<dbReference type="SUPFAM" id="SSF47384">
    <property type="entry name" value="Homodimeric domain of signal transducing histidine kinase"/>
    <property type="match status" value="1"/>
</dbReference>
<evidence type="ECO:0000256" key="2">
    <source>
        <dbReference type="ARBA" id="ARBA00012438"/>
    </source>
</evidence>
<evidence type="ECO:0000256" key="3">
    <source>
        <dbReference type="ARBA" id="ARBA00022553"/>
    </source>
</evidence>
<dbReference type="GO" id="GO:0009927">
    <property type="term" value="F:histidine phosphotransfer kinase activity"/>
    <property type="evidence" value="ECO:0007669"/>
    <property type="project" value="TreeGrafter"/>
</dbReference>
<dbReference type="InterPro" id="IPR004358">
    <property type="entry name" value="Sig_transdc_His_kin-like_C"/>
</dbReference>
<accession>A0A7C8IGV5</accession>
<evidence type="ECO:0000259" key="8">
    <source>
        <dbReference type="PROSITE" id="PS50109"/>
    </source>
</evidence>
<evidence type="ECO:0000313" key="11">
    <source>
        <dbReference type="Proteomes" id="UP000481861"/>
    </source>
</evidence>
<dbReference type="Gene3D" id="3.40.50.2300">
    <property type="match status" value="1"/>
</dbReference>
<feature type="domain" description="Histidine kinase" evidence="8">
    <location>
        <begin position="537"/>
        <end position="653"/>
    </location>
</feature>
<evidence type="ECO:0000256" key="7">
    <source>
        <dbReference type="SAM" id="MobiDB-lite"/>
    </source>
</evidence>
<dbReference type="PROSITE" id="PS50109">
    <property type="entry name" value="HIS_KIN"/>
    <property type="match status" value="1"/>
</dbReference>
<dbReference type="CDD" id="cd00082">
    <property type="entry name" value="HisKA"/>
    <property type="match status" value="1"/>
</dbReference>
<dbReference type="Gene3D" id="3.30.565.10">
    <property type="entry name" value="Histidine kinase-like ATPase, C-terminal domain"/>
    <property type="match status" value="1"/>
</dbReference>